<dbReference type="AlphaFoldDB" id="G4ZW75"/>
<dbReference type="SUPFAM" id="SSF52058">
    <property type="entry name" value="L domain-like"/>
    <property type="match status" value="1"/>
</dbReference>
<evidence type="ECO:0000256" key="1">
    <source>
        <dbReference type="SAM" id="Phobius"/>
    </source>
</evidence>
<dbReference type="RefSeq" id="XP_009532690.1">
    <property type="nucleotide sequence ID" value="XM_009534395.1"/>
</dbReference>
<dbReference type="GeneID" id="20659891"/>
<accession>G4ZW75</accession>
<gene>
    <name evidence="2" type="ORF">PHYSODRAFT_517166</name>
</gene>
<dbReference type="OMA" id="TYCARLM"/>
<dbReference type="SMR" id="G4ZW75"/>
<feature type="transmembrane region" description="Helical" evidence="1">
    <location>
        <begin position="16"/>
        <end position="41"/>
    </location>
</feature>
<feature type="transmembrane region" description="Helical" evidence="1">
    <location>
        <begin position="180"/>
        <end position="200"/>
    </location>
</feature>
<feature type="transmembrane region" description="Helical" evidence="1">
    <location>
        <begin position="66"/>
        <end position="91"/>
    </location>
</feature>
<proteinExistence type="predicted"/>
<keyword evidence="1" id="KW-1133">Transmembrane helix</keyword>
<dbReference type="InterPro" id="IPR032675">
    <property type="entry name" value="LRR_dom_sf"/>
</dbReference>
<keyword evidence="3" id="KW-1185">Reference proteome</keyword>
<keyword evidence="1" id="KW-0472">Membrane</keyword>
<keyword evidence="1" id="KW-0812">Transmembrane</keyword>
<protein>
    <submittedName>
        <fullName evidence="2">Uncharacterized protein</fullName>
    </submittedName>
</protein>
<evidence type="ECO:0000313" key="2">
    <source>
        <dbReference type="EMBL" id="EGZ12357.1"/>
    </source>
</evidence>
<dbReference type="InParanoid" id="G4ZW75"/>
<name>G4ZW75_PHYSP</name>
<organism evidence="2 3">
    <name type="scientific">Phytophthora sojae (strain P6497)</name>
    <name type="common">Soybean stem and root rot agent</name>
    <name type="synonym">Phytophthora megasperma f. sp. glycines</name>
    <dbReference type="NCBI Taxonomy" id="1094619"/>
    <lineage>
        <taxon>Eukaryota</taxon>
        <taxon>Sar</taxon>
        <taxon>Stramenopiles</taxon>
        <taxon>Oomycota</taxon>
        <taxon>Peronosporomycetes</taxon>
        <taxon>Peronosporales</taxon>
        <taxon>Peronosporaceae</taxon>
        <taxon>Phytophthora</taxon>
    </lineage>
</organism>
<dbReference type="KEGG" id="psoj:PHYSODRAFT_517166"/>
<evidence type="ECO:0000313" key="3">
    <source>
        <dbReference type="Proteomes" id="UP000002640"/>
    </source>
</evidence>
<feature type="transmembrane region" description="Helical" evidence="1">
    <location>
        <begin position="329"/>
        <end position="349"/>
    </location>
</feature>
<reference evidence="2 3" key="1">
    <citation type="journal article" date="2006" name="Science">
        <title>Phytophthora genome sequences uncover evolutionary origins and mechanisms of pathogenesis.</title>
        <authorList>
            <person name="Tyler B.M."/>
            <person name="Tripathy S."/>
            <person name="Zhang X."/>
            <person name="Dehal P."/>
            <person name="Jiang R.H."/>
            <person name="Aerts A."/>
            <person name="Arredondo F.D."/>
            <person name="Baxter L."/>
            <person name="Bensasson D."/>
            <person name="Beynon J.L."/>
            <person name="Chapman J."/>
            <person name="Damasceno C.M."/>
            <person name="Dorrance A.E."/>
            <person name="Dou D."/>
            <person name="Dickerman A.W."/>
            <person name="Dubchak I.L."/>
            <person name="Garbelotto M."/>
            <person name="Gijzen M."/>
            <person name="Gordon S.G."/>
            <person name="Govers F."/>
            <person name="Grunwald N.J."/>
            <person name="Huang W."/>
            <person name="Ivors K.L."/>
            <person name="Jones R.W."/>
            <person name="Kamoun S."/>
            <person name="Krampis K."/>
            <person name="Lamour K.H."/>
            <person name="Lee M.K."/>
            <person name="McDonald W.H."/>
            <person name="Medina M."/>
            <person name="Meijer H.J."/>
            <person name="Nordberg E.K."/>
            <person name="Maclean D.J."/>
            <person name="Ospina-Giraldo M.D."/>
            <person name="Morris P.F."/>
            <person name="Phuntumart V."/>
            <person name="Putnam N.H."/>
            <person name="Rash S."/>
            <person name="Rose J.K."/>
            <person name="Sakihama Y."/>
            <person name="Salamov A.A."/>
            <person name="Savidor A."/>
            <person name="Scheuring C.F."/>
            <person name="Smith B.M."/>
            <person name="Sobral B.W."/>
            <person name="Terry A."/>
            <person name="Torto-Alalibo T.A."/>
            <person name="Win J."/>
            <person name="Xu Z."/>
            <person name="Zhang H."/>
            <person name="Grigoriev I.V."/>
            <person name="Rokhsar D.S."/>
            <person name="Boore J.L."/>
        </authorList>
    </citation>
    <scope>NUCLEOTIDE SEQUENCE [LARGE SCALE GENOMIC DNA]</scope>
    <source>
        <strain evidence="2 3">P6497</strain>
    </source>
</reference>
<dbReference type="EMBL" id="JH159157">
    <property type="protein sequence ID" value="EGZ12357.1"/>
    <property type="molecule type" value="Genomic_DNA"/>
</dbReference>
<dbReference type="Proteomes" id="UP000002640">
    <property type="component" value="Unassembled WGS sequence"/>
</dbReference>
<dbReference type="Gene3D" id="3.80.10.10">
    <property type="entry name" value="Ribonuclease Inhibitor"/>
    <property type="match status" value="1"/>
</dbReference>
<sequence>MATSTEVVRLSYCNFAVWWVVILAVHVVTGVYTALYAYCYFELQDTYVNNYLESFQIGMPPQYHHVIAITHATMATLHAMCISLMLAGSFWQRSLAFTPWSSCNAEAKRDKVETSRTSSVLLQSFTKVYTKISDRRGICGVNGEHFHALLIIREVVETALQTVQAYGMSMLLPRTLLNRFYVFMLVVNCWSSVVVYSLFFRADEARRRLVCITLDCILDLMSCMGVELIVLLSYAKDYDLTSFGFDDSLWRNDEWAARALNEFRMVVVVSWSDLASRALFALGLVLTTTNVKELLQRLLPKRNRINASHGNIGRSFRATKLRTRTGQTLLNAAHILFGAWGIVILGFHIHASIQPTLPQCLMQVRPWGATRPSCYLVGLDCYTLAISGKKDEVEEKWSEFDSSTVVQLLIRHCPALEMPDSISKFHGLHGIKAYNTTILDWGESAALTNANHPDLVTLYLARVNMTDGVLPMGFQSADFPQNLNDIELCVTNLRSLPDDLDSKWHQQAGLQFEYSQLVAIPAVLLRLEPMFFALTGNPITDIPPEVFELPGLATLGLGQMNLKELPRNVTNLSPTLRALFLDGTKISFFWPWADELITRDEDWSVLVVTDTPYCADLQQIQSGSASTFSVPPSLEFASILMDPSQANQPPISDIVRCDGFVGTYYFINLDDDNMAISPPPPLQVVPP</sequence>